<dbReference type="PANTHER" id="PTHR37984">
    <property type="entry name" value="PROTEIN CBG26694"/>
    <property type="match status" value="1"/>
</dbReference>
<dbReference type="Pfam" id="PF17917">
    <property type="entry name" value="RT_RNaseH"/>
    <property type="match status" value="1"/>
</dbReference>
<evidence type="ECO:0000256" key="8">
    <source>
        <dbReference type="ARBA" id="ARBA00022759"/>
    </source>
</evidence>
<dbReference type="Gene3D" id="3.30.70.270">
    <property type="match status" value="1"/>
</dbReference>
<dbReference type="InterPro" id="IPR043128">
    <property type="entry name" value="Rev_trsase/Diguanyl_cyclase"/>
</dbReference>
<keyword evidence="11" id="KW-0229">DNA integration</keyword>
<comment type="caution">
    <text evidence="17">The sequence shown here is derived from an EMBL/GenBank/DDBJ whole genome shotgun (WGS) entry which is preliminary data.</text>
</comment>
<dbReference type="GO" id="GO:0003677">
    <property type="term" value="F:DNA binding"/>
    <property type="evidence" value="ECO:0007669"/>
    <property type="project" value="UniProtKB-KW"/>
</dbReference>
<evidence type="ECO:0000256" key="10">
    <source>
        <dbReference type="ARBA" id="ARBA00022842"/>
    </source>
</evidence>
<evidence type="ECO:0000256" key="13">
    <source>
        <dbReference type="ARBA" id="ARBA00022932"/>
    </source>
</evidence>
<dbReference type="InterPro" id="IPR041588">
    <property type="entry name" value="Integrase_H2C2"/>
</dbReference>
<evidence type="ECO:0000256" key="6">
    <source>
        <dbReference type="ARBA" id="ARBA00022723"/>
    </source>
</evidence>
<keyword evidence="9" id="KW-0378">Hydrolase</keyword>
<dbReference type="EC" id="2.7.7.49" evidence="1"/>
<dbReference type="Pfam" id="PF24626">
    <property type="entry name" value="SH3_Tf2-1"/>
    <property type="match status" value="1"/>
</dbReference>
<evidence type="ECO:0000256" key="11">
    <source>
        <dbReference type="ARBA" id="ARBA00022908"/>
    </source>
</evidence>
<dbReference type="InterPro" id="IPR043502">
    <property type="entry name" value="DNA/RNA_pol_sf"/>
</dbReference>
<dbReference type="GO" id="GO:0015074">
    <property type="term" value="P:DNA integration"/>
    <property type="evidence" value="ECO:0007669"/>
    <property type="project" value="UniProtKB-KW"/>
</dbReference>
<dbReference type="FunFam" id="3.10.10.10:FF:000007">
    <property type="entry name" value="Retrovirus-related Pol polyprotein from transposon 17.6-like Protein"/>
    <property type="match status" value="1"/>
</dbReference>
<dbReference type="Proteomes" id="UP000325315">
    <property type="component" value="Unassembled WGS sequence"/>
</dbReference>
<keyword evidence="7" id="KW-0064">Aspartyl protease</keyword>
<dbReference type="GO" id="GO:0004190">
    <property type="term" value="F:aspartic-type endopeptidase activity"/>
    <property type="evidence" value="ECO:0007669"/>
    <property type="project" value="UniProtKB-KW"/>
</dbReference>
<keyword evidence="6" id="KW-0479">Metal-binding</keyword>
<accession>A0A5B6VXC9</accession>
<dbReference type="Gene3D" id="3.30.420.10">
    <property type="entry name" value="Ribonuclease H-like superfamily/Ribonuclease H"/>
    <property type="match status" value="1"/>
</dbReference>
<reference evidence="18" key="1">
    <citation type="journal article" date="2019" name="Plant Biotechnol. J.">
        <title>Genome sequencing of the Australian wild diploid species Gossypium australe highlights disease resistance and delayed gland morphogenesis.</title>
        <authorList>
            <person name="Cai Y."/>
            <person name="Cai X."/>
            <person name="Wang Q."/>
            <person name="Wang P."/>
            <person name="Zhang Y."/>
            <person name="Cai C."/>
            <person name="Xu Y."/>
            <person name="Wang K."/>
            <person name="Zhou Z."/>
            <person name="Wang C."/>
            <person name="Geng S."/>
            <person name="Li B."/>
            <person name="Dong Q."/>
            <person name="Hou Y."/>
            <person name="Wang H."/>
            <person name="Ai P."/>
            <person name="Liu Z."/>
            <person name="Yi F."/>
            <person name="Sun M."/>
            <person name="An G."/>
            <person name="Cheng J."/>
            <person name="Zhang Y."/>
            <person name="Shi Q."/>
            <person name="Xie Y."/>
            <person name="Shi X."/>
            <person name="Chang Y."/>
            <person name="Huang F."/>
            <person name="Chen Y."/>
            <person name="Hong S."/>
            <person name="Mi L."/>
            <person name="Sun Q."/>
            <person name="Zhang L."/>
            <person name="Zhou B."/>
            <person name="Peng R."/>
            <person name="Zhang X."/>
            <person name="Liu F."/>
        </authorList>
    </citation>
    <scope>NUCLEOTIDE SEQUENCE [LARGE SCALE GENOMIC DNA]</scope>
    <source>
        <strain evidence="18">cv. PA1801</strain>
    </source>
</reference>
<dbReference type="InterPro" id="IPR001584">
    <property type="entry name" value="Integrase_cat-core"/>
</dbReference>
<keyword evidence="13" id="KW-0239">DNA-directed DNA polymerase</keyword>
<proteinExistence type="predicted"/>
<keyword evidence="2" id="KW-0645">Protease</keyword>
<dbReference type="FunFam" id="3.10.20.370:FF:000001">
    <property type="entry name" value="Retrovirus-related Pol polyprotein from transposon 17.6-like protein"/>
    <property type="match status" value="1"/>
</dbReference>
<dbReference type="GO" id="GO:0006310">
    <property type="term" value="P:DNA recombination"/>
    <property type="evidence" value="ECO:0007669"/>
    <property type="project" value="UniProtKB-KW"/>
</dbReference>
<evidence type="ECO:0000256" key="15">
    <source>
        <dbReference type="ARBA" id="ARBA00023172"/>
    </source>
</evidence>
<protein>
    <recommendedName>
        <fullName evidence="1">RNA-directed DNA polymerase</fullName>
        <ecNumber evidence="1">2.7.7.49</ecNumber>
    </recommendedName>
</protein>
<dbReference type="InterPro" id="IPR000477">
    <property type="entry name" value="RT_dom"/>
</dbReference>
<keyword evidence="8" id="KW-0255">Endonuclease</keyword>
<evidence type="ECO:0000313" key="18">
    <source>
        <dbReference type="Proteomes" id="UP000325315"/>
    </source>
</evidence>
<evidence type="ECO:0000256" key="7">
    <source>
        <dbReference type="ARBA" id="ARBA00022750"/>
    </source>
</evidence>
<evidence type="ECO:0000256" key="9">
    <source>
        <dbReference type="ARBA" id="ARBA00022801"/>
    </source>
</evidence>
<keyword evidence="5" id="KW-0540">Nuclease</keyword>
<dbReference type="InterPro" id="IPR041373">
    <property type="entry name" value="RT_RNaseH"/>
</dbReference>
<keyword evidence="4" id="KW-0548">Nucleotidyltransferase</keyword>
<dbReference type="InterPro" id="IPR050951">
    <property type="entry name" value="Retrovirus_Pol_polyprotein"/>
</dbReference>
<dbReference type="Gene3D" id="3.10.20.370">
    <property type="match status" value="1"/>
</dbReference>
<evidence type="ECO:0000256" key="3">
    <source>
        <dbReference type="ARBA" id="ARBA00022679"/>
    </source>
</evidence>
<dbReference type="InterPro" id="IPR012337">
    <property type="entry name" value="RNaseH-like_sf"/>
</dbReference>
<dbReference type="GO" id="GO:0004519">
    <property type="term" value="F:endonuclease activity"/>
    <property type="evidence" value="ECO:0007669"/>
    <property type="project" value="UniProtKB-KW"/>
</dbReference>
<dbReference type="GO" id="GO:0006508">
    <property type="term" value="P:proteolysis"/>
    <property type="evidence" value="ECO:0007669"/>
    <property type="project" value="UniProtKB-KW"/>
</dbReference>
<evidence type="ECO:0000256" key="4">
    <source>
        <dbReference type="ARBA" id="ARBA00022695"/>
    </source>
</evidence>
<dbReference type="CDD" id="cd00303">
    <property type="entry name" value="retropepsin_like"/>
    <property type="match status" value="1"/>
</dbReference>
<dbReference type="EMBL" id="SMMG02000005">
    <property type="protein sequence ID" value="KAA3473634.1"/>
    <property type="molecule type" value="Genomic_DNA"/>
</dbReference>
<evidence type="ECO:0000256" key="2">
    <source>
        <dbReference type="ARBA" id="ARBA00022670"/>
    </source>
</evidence>
<dbReference type="SUPFAM" id="SSF56672">
    <property type="entry name" value="DNA/RNA polymerases"/>
    <property type="match status" value="1"/>
</dbReference>
<dbReference type="GO" id="GO:0003887">
    <property type="term" value="F:DNA-directed DNA polymerase activity"/>
    <property type="evidence" value="ECO:0007669"/>
    <property type="project" value="UniProtKB-KW"/>
</dbReference>
<organism evidence="17 18">
    <name type="scientific">Gossypium australe</name>
    <dbReference type="NCBI Taxonomy" id="47621"/>
    <lineage>
        <taxon>Eukaryota</taxon>
        <taxon>Viridiplantae</taxon>
        <taxon>Streptophyta</taxon>
        <taxon>Embryophyta</taxon>
        <taxon>Tracheophyta</taxon>
        <taxon>Spermatophyta</taxon>
        <taxon>Magnoliopsida</taxon>
        <taxon>eudicotyledons</taxon>
        <taxon>Gunneridae</taxon>
        <taxon>Pentapetalae</taxon>
        <taxon>rosids</taxon>
        <taxon>malvids</taxon>
        <taxon>Malvales</taxon>
        <taxon>Malvaceae</taxon>
        <taxon>Malvoideae</taxon>
        <taxon>Gossypium</taxon>
    </lineage>
</organism>
<dbReference type="PROSITE" id="PS50994">
    <property type="entry name" value="INTEGRASE"/>
    <property type="match status" value="1"/>
</dbReference>
<dbReference type="AlphaFoldDB" id="A0A5B6VXC9"/>
<dbReference type="CDD" id="cd01647">
    <property type="entry name" value="RT_LTR"/>
    <property type="match status" value="1"/>
</dbReference>
<dbReference type="Pfam" id="PF00078">
    <property type="entry name" value="RVT_1"/>
    <property type="match status" value="1"/>
</dbReference>
<dbReference type="CDD" id="cd09274">
    <property type="entry name" value="RNase_HI_RT_Ty3"/>
    <property type="match status" value="1"/>
</dbReference>
<feature type="domain" description="Integrase catalytic" evidence="16">
    <location>
        <begin position="615"/>
        <end position="778"/>
    </location>
</feature>
<evidence type="ECO:0000256" key="12">
    <source>
        <dbReference type="ARBA" id="ARBA00022918"/>
    </source>
</evidence>
<keyword evidence="12 17" id="KW-0695">RNA-directed DNA polymerase</keyword>
<dbReference type="GO" id="GO:0046872">
    <property type="term" value="F:metal ion binding"/>
    <property type="evidence" value="ECO:0007669"/>
    <property type="project" value="UniProtKB-KW"/>
</dbReference>
<dbReference type="OrthoDB" id="1738613at2759"/>
<dbReference type="InterPro" id="IPR036397">
    <property type="entry name" value="RNaseH_sf"/>
</dbReference>
<sequence>MTVSEYERKFVRLNRYACERVSSEATMCQIFEDGLNENIKLLVGSLGINEFVVLVERACKAEELGKEKQKAEFESKDIRKSVAHRSTSFEIAQRPLERVLFKMRDRAALQLEVDHLVSGEVGVVHREGLRIRLIDQMLVYRLELTPSVPERRPHPQISSPCMLVDKVCKSCPLMIRDMCFPADLMLLPFDEFDIILGMDWLTMYDAIYLRKGCEAYFTYVIEEKVTVKKIESVPVVNEYLDVFPEELPGLPPVRELRVRESDIPKTAFRTRYGHYEFLVMPFGLTNAPAVFMDLMNRVFRPYLDWFVVVFINDILIYSRDETEHAEHLRLVLQILREKQLYAKFTKCEFWLSEVSFLGHIISASEAPVLVQPESSKEFVVYSDASLNGLGCVLMQEGKVIAYALRQLKPHERNYQTHDLELAAIVYALNIWRHYLFGEKCCVYSNHKSLKYLMTQKNLNLEQRRWLELLKDYELVIDYRPGKANVVADALSQKLLFTLRAMNANLAMTDDGVLIAELKAKPSFVQQIREAQGIDDDLRAKRSRCDSNVNSEFQIDDEACLRFKNRLYVPKNSELNRMICEEAHNSKFSIHPGTTKMHNDLKQHYWWLVPSGLFQSILIPEWKWDRITMDFVAGLPLTPSKKDSIWIIVDRLTKSAHFIPICTDFSLDKLAELCVSQIVRLHGVPVSIVLDRDPRFTSRFWKKLQNALGTKLHFSTAFHPQSDGQSERIIQILEDMLRYCIPEFEGTWERYLPLVEFAYNNSFQSSIKMAPYEALYGRKCCTPLYWTELSENKIHGVDLIKEAEQKVALIRDSLKAASNRQKSYADLKRKDIEFQIGDRVFLKVSPWKKILKFGRKGKLSPRFIGSYEITECIGPVAYRLQLPPELEKIYNVFHVLMLCKYRSDPSHVICPTEVEIQSDMTYEEEPICILTREVKELRNKRIPLVKVLWQKHGVEEATWESEDLMKEYYPNLFIGKIFGNENPYERRVVTV</sequence>
<dbReference type="FunFam" id="3.30.70.270:FF:000003">
    <property type="entry name" value="Transposon Ty3-G Gag-Pol polyprotein"/>
    <property type="match status" value="1"/>
</dbReference>
<keyword evidence="14" id="KW-0238">DNA-binding</keyword>
<keyword evidence="15" id="KW-0233">DNA recombination</keyword>
<keyword evidence="3" id="KW-0808">Transferase</keyword>
<evidence type="ECO:0000256" key="5">
    <source>
        <dbReference type="ARBA" id="ARBA00022722"/>
    </source>
</evidence>
<evidence type="ECO:0000313" key="17">
    <source>
        <dbReference type="EMBL" id="KAA3473634.1"/>
    </source>
</evidence>
<dbReference type="Gene3D" id="3.10.10.10">
    <property type="entry name" value="HIV Type 1 Reverse Transcriptase, subunit A, domain 1"/>
    <property type="match status" value="1"/>
</dbReference>
<name>A0A5B6VXC9_9ROSI</name>
<dbReference type="PANTHER" id="PTHR37984:SF5">
    <property type="entry name" value="PROTEIN NYNRIN-LIKE"/>
    <property type="match status" value="1"/>
</dbReference>
<dbReference type="InterPro" id="IPR021109">
    <property type="entry name" value="Peptidase_aspartic_dom_sf"/>
</dbReference>
<keyword evidence="18" id="KW-1185">Reference proteome</keyword>
<evidence type="ECO:0000256" key="1">
    <source>
        <dbReference type="ARBA" id="ARBA00012493"/>
    </source>
</evidence>
<dbReference type="Gene3D" id="2.40.70.10">
    <property type="entry name" value="Acid Proteases"/>
    <property type="match status" value="1"/>
</dbReference>
<dbReference type="Gene3D" id="1.10.340.70">
    <property type="match status" value="1"/>
</dbReference>
<gene>
    <name evidence="17" type="ORF">EPI10_023997</name>
</gene>
<keyword evidence="10" id="KW-0460">Magnesium</keyword>
<dbReference type="Pfam" id="PF17921">
    <property type="entry name" value="Integrase_H2C2"/>
    <property type="match status" value="1"/>
</dbReference>
<dbReference type="GO" id="GO:0003964">
    <property type="term" value="F:RNA-directed DNA polymerase activity"/>
    <property type="evidence" value="ECO:0007669"/>
    <property type="project" value="UniProtKB-KW"/>
</dbReference>
<evidence type="ECO:0000256" key="14">
    <source>
        <dbReference type="ARBA" id="ARBA00023125"/>
    </source>
</evidence>
<dbReference type="InterPro" id="IPR056924">
    <property type="entry name" value="SH3_Tf2-1"/>
</dbReference>
<dbReference type="SUPFAM" id="SSF53098">
    <property type="entry name" value="Ribonuclease H-like"/>
    <property type="match status" value="1"/>
</dbReference>
<evidence type="ECO:0000259" key="16">
    <source>
        <dbReference type="PROSITE" id="PS50994"/>
    </source>
</evidence>